<dbReference type="InterPro" id="IPR036318">
    <property type="entry name" value="FAD-bd_PCMH-like_sf"/>
</dbReference>
<keyword evidence="5" id="KW-0560">Oxidoreductase</keyword>
<comment type="similarity">
    <text evidence="2">Belongs to the oxygen-dependent FAD-linked oxidoreductase family.</text>
</comment>
<feature type="transmembrane region" description="Helical" evidence="6">
    <location>
        <begin position="190"/>
        <end position="212"/>
    </location>
</feature>
<dbReference type="SUPFAM" id="SSF56176">
    <property type="entry name" value="FAD-binding/transporter-associated domain-like"/>
    <property type="match status" value="1"/>
</dbReference>
<feature type="transmembrane region" description="Helical" evidence="6">
    <location>
        <begin position="358"/>
        <end position="380"/>
    </location>
</feature>
<evidence type="ECO:0000313" key="10">
    <source>
        <dbReference type="Proteomes" id="UP000053958"/>
    </source>
</evidence>
<evidence type="ECO:0000256" key="4">
    <source>
        <dbReference type="ARBA" id="ARBA00022827"/>
    </source>
</evidence>
<evidence type="ECO:0000313" key="9">
    <source>
        <dbReference type="EMBL" id="KKA19193.1"/>
    </source>
</evidence>
<keyword evidence="10" id="KW-1185">Reference proteome</keyword>
<dbReference type="RefSeq" id="XP_013325805.1">
    <property type="nucleotide sequence ID" value="XM_013470351.1"/>
</dbReference>
<comment type="caution">
    <text evidence="9">The sequence shown here is derived from an EMBL/GenBank/DDBJ whole genome shotgun (WGS) entry which is preliminary data.</text>
</comment>
<keyword evidence="6" id="KW-0812">Transmembrane</keyword>
<dbReference type="InterPro" id="IPR011701">
    <property type="entry name" value="MFS"/>
</dbReference>
<feature type="domain" description="Major facilitator superfamily (MFS) profile" evidence="7">
    <location>
        <begin position="58"/>
        <end position="517"/>
    </location>
</feature>
<evidence type="ECO:0000256" key="2">
    <source>
        <dbReference type="ARBA" id="ARBA00005466"/>
    </source>
</evidence>
<evidence type="ECO:0000256" key="6">
    <source>
        <dbReference type="SAM" id="Phobius"/>
    </source>
</evidence>
<dbReference type="InterPro" id="IPR016166">
    <property type="entry name" value="FAD-bd_PCMH"/>
</dbReference>
<protein>
    <recommendedName>
        <fullName evidence="11">Major facilitator superfamily (MFS) profile domain-containing protein</fullName>
    </recommendedName>
</protein>
<dbReference type="Pfam" id="PF07690">
    <property type="entry name" value="MFS_1"/>
    <property type="match status" value="1"/>
</dbReference>
<dbReference type="PROSITE" id="PS51387">
    <property type="entry name" value="FAD_PCMH"/>
    <property type="match status" value="1"/>
</dbReference>
<dbReference type="Pfam" id="PF01565">
    <property type="entry name" value="FAD_binding_4"/>
    <property type="match status" value="1"/>
</dbReference>
<keyword evidence="4" id="KW-0274">FAD</keyword>
<feature type="transmembrane region" description="Helical" evidence="6">
    <location>
        <begin position="401"/>
        <end position="420"/>
    </location>
</feature>
<evidence type="ECO:0000259" key="7">
    <source>
        <dbReference type="PROSITE" id="PS50850"/>
    </source>
</evidence>
<dbReference type="Proteomes" id="UP000053958">
    <property type="component" value="Unassembled WGS sequence"/>
</dbReference>
<dbReference type="OrthoDB" id="2585655at2759"/>
<dbReference type="InterPro" id="IPR006094">
    <property type="entry name" value="Oxid_FAD_bind_N"/>
</dbReference>
<evidence type="ECO:0000256" key="3">
    <source>
        <dbReference type="ARBA" id="ARBA00022630"/>
    </source>
</evidence>
<dbReference type="Gene3D" id="3.30.465.10">
    <property type="match status" value="1"/>
</dbReference>
<keyword evidence="3" id="KW-0285">Flavoprotein</keyword>
<organism evidence="9 10">
    <name type="scientific">Rasamsonia emersonii (strain ATCC 16479 / CBS 393.64 / IMI 116815)</name>
    <dbReference type="NCBI Taxonomy" id="1408163"/>
    <lineage>
        <taxon>Eukaryota</taxon>
        <taxon>Fungi</taxon>
        <taxon>Dikarya</taxon>
        <taxon>Ascomycota</taxon>
        <taxon>Pezizomycotina</taxon>
        <taxon>Eurotiomycetes</taxon>
        <taxon>Eurotiomycetidae</taxon>
        <taxon>Eurotiales</taxon>
        <taxon>Trichocomaceae</taxon>
        <taxon>Rasamsonia</taxon>
    </lineage>
</organism>
<name>A0A0F4YNI8_RASE3</name>
<dbReference type="AlphaFoldDB" id="A0A0F4YNI8"/>
<proteinExistence type="inferred from homology"/>
<dbReference type="GeneID" id="25319126"/>
<accession>A0A0F4YNI8</accession>
<sequence>MGLGVLEDDHLEHVPGTALLTDVLGADTSVLRHDKGRNSDVLLVPQPSNSPNDPLNWPLWKKDVMLFLICIDTAVVGAWGPMISPGYAMMSEQFHMSYNALNGGLGWGVFVIGVSCFFTQSLAVIWGRRPIFLLGNLLLFISSVWAYFAHSYRSLLASRLVGCVGMSPFEVLVTSTIADLYFVHQRGVRLAAWGLCLSIGVGGGTIISGYIIQDLGWNWTYGICAVIYGVWIVVLFFFCPETAYRRDAVLNTDLGTEDKAAELAAVKPSADTIERAETNVSEIEPKHSYWNDLQIFHGRVSDDPFWKVLTRPLMMLVFPQVIFSFFAYGLTTSWLVVVGSVLAQIFTVPPYNFSVSGVGLVAIAPLIGAIIGAFISGPSADFVAKAMSRRNNGIYEPEFRLVIIVVTLVLGGMSFFGFGMSLQAEDPWIGPVIFYGLQYFSVGFMSIAVYGYLTDCHRDKAPEAFAAINLRNIYSFGMNYFVSAWISSQGPKDVFCIVGGVHVFICLTAVPIEVFHVSRNCRGKFRQNGPVSMLCHHKSSIHYMTRLTAMKLPSGFHDRAAIGLKAATLSRQKSPSCILARSGQLVMSKIKAVCEHLSQELPNKVVLPCHDEYAAIQASYFSLQEREISPACVVTPKTTADVVTTVQALVEHEIPFAVRAGGHNLNAGAANIEAGVTIDLRGLNQISLNEDLSVVSVGGGARWGEVYSSLEPFGLAVAGSRDEAVGVGGLILGGGMSYFSGRKGLVCDNVDNYEVVLASGEVVNANREENRDLWTALKGGAGNFGIVTRFDLRVWRQGLFYGGVVVSSLATVDAQLEAFAGLAADFDRHAAIILSVSWNQVQQAYGVFCNMMYTAEGVEDPPALRPFTQVQPQFLNTMRVASLREFAIETSKHAVKEARNQFATTTFKVNLPLIQEAYRLWHQSVSSITTIEGASWALVFQPIPAPFLEAGGGEQSNTLGLRPSDGPHVLIMLAYSWKKKADDSTMTAAAQKLIHDIDAASQRAGLFSPFRYLNYAAGWQDPIAGYGEESVRQLKAVSRKYDPRGVFQRQCPGGFKVFKSGE</sequence>
<dbReference type="EMBL" id="LASV01000372">
    <property type="protein sequence ID" value="KKA19193.1"/>
    <property type="molecule type" value="Genomic_DNA"/>
</dbReference>
<dbReference type="PANTHER" id="PTHR42973">
    <property type="entry name" value="BINDING OXIDOREDUCTASE, PUTATIVE (AFU_ORTHOLOGUE AFUA_1G17690)-RELATED"/>
    <property type="match status" value="1"/>
</dbReference>
<comment type="subcellular location">
    <subcellularLocation>
        <location evidence="1">Membrane</location>
        <topology evidence="1">Multi-pass membrane protein</topology>
    </subcellularLocation>
</comment>
<dbReference type="PROSITE" id="PS50850">
    <property type="entry name" value="MFS"/>
    <property type="match status" value="1"/>
</dbReference>
<feature type="transmembrane region" description="Helical" evidence="6">
    <location>
        <begin position="104"/>
        <end position="124"/>
    </location>
</feature>
<feature type="transmembrane region" description="Helical" evidence="6">
    <location>
        <begin position="156"/>
        <end position="183"/>
    </location>
</feature>
<dbReference type="GO" id="GO:0016491">
    <property type="term" value="F:oxidoreductase activity"/>
    <property type="evidence" value="ECO:0007669"/>
    <property type="project" value="UniProtKB-KW"/>
</dbReference>
<gene>
    <name evidence="9" type="ORF">T310_6844</name>
</gene>
<feature type="transmembrane region" description="Helical" evidence="6">
    <location>
        <begin position="432"/>
        <end position="453"/>
    </location>
</feature>
<dbReference type="InterPro" id="IPR020846">
    <property type="entry name" value="MFS_dom"/>
</dbReference>
<feature type="transmembrane region" description="Helical" evidence="6">
    <location>
        <begin position="321"/>
        <end position="346"/>
    </location>
</feature>
<dbReference type="InterPro" id="IPR050416">
    <property type="entry name" value="FAD-linked_Oxidoreductase"/>
</dbReference>
<feature type="transmembrane region" description="Helical" evidence="6">
    <location>
        <begin position="494"/>
        <end position="512"/>
    </location>
</feature>
<dbReference type="Gene3D" id="1.20.1250.20">
    <property type="entry name" value="MFS general substrate transporter like domains"/>
    <property type="match status" value="1"/>
</dbReference>
<keyword evidence="6" id="KW-1133">Transmembrane helix</keyword>
<evidence type="ECO:0000259" key="8">
    <source>
        <dbReference type="PROSITE" id="PS51387"/>
    </source>
</evidence>
<dbReference type="GO" id="GO:0022857">
    <property type="term" value="F:transmembrane transporter activity"/>
    <property type="evidence" value="ECO:0007669"/>
    <property type="project" value="InterPro"/>
</dbReference>
<reference evidence="9 10" key="1">
    <citation type="submission" date="2015-04" db="EMBL/GenBank/DDBJ databases">
        <authorList>
            <person name="Heijne W.H."/>
            <person name="Fedorova N.D."/>
            <person name="Nierman W.C."/>
            <person name="Vollebregt A.W."/>
            <person name="Zhao Z."/>
            <person name="Wu L."/>
            <person name="Kumar M."/>
            <person name="Stam H."/>
            <person name="van den Berg M.A."/>
            <person name="Pel H.J."/>
        </authorList>
    </citation>
    <scope>NUCLEOTIDE SEQUENCE [LARGE SCALE GENOMIC DNA]</scope>
    <source>
        <strain evidence="9 10">CBS 393.64</strain>
    </source>
</reference>
<feature type="transmembrane region" description="Helical" evidence="6">
    <location>
        <begin position="131"/>
        <end position="150"/>
    </location>
</feature>
<dbReference type="SUPFAM" id="SSF103473">
    <property type="entry name" value="MFS general substrate transporter"/>
    <property type="match status" value="1"/>
</dbReference>
<evidence type="ECO:0000256" key="5">
    <source>
        <dbReference type="ARBA" id="ARBA00023002"/>
    </source>
</evidence>
<feature type="transmembrane region" description="Helical" evidence="6">
    <location>
        <begin position="64"/>
        <end position="84"/>
    </location>
</feature>
<feature type="transmembrane region" description="Helical" evidence="6">
    <location>
        <begin position="218"/>
        <end position="238"/>
    </location>
</feature>
<evidence type="ECO:0000256" key="1">
    <source>
        <dbReference type="ARBA" id="ARBA00004141"/>
    </source>
</evidence>
<dbReference type="GO" id="GO:0016020">
    <property type="term" value="C:membrane"/>
    <property type="evidence" value="ECO:0007669"/>
    <property type="project" value="UniProtKB-SubCell"/>
</dbReference>
<keyword evidence="6" id="KW-0472">Membrane</keyword>
<evidence type="ECO:0008006" key="11">
    <source>
        <dbReference type="Google" id="ProtNLM"/>
    </source>
</evidence>
<dbReference type="STRING" id="1408163.A0A0F4YNI8"/>
<dbReference type="InterPro" id="IPR016169">
    <property type="entry name" value="FAD-bd_PCMH_sub2"/>
</dbReference>
<dbReference type="GO" id="GO:0071949">
    <property type="term" value="F:FAD binding"/>
    <property type="evidence" value="ECO:0007669"/>
    <property type="project" value="InterPro"/>
</dbReference>
<dbReference type="PANTHER" id="PTHR42973:SF22">
    <property type="entry name" value="FAD-BINDING PCMH-TYPE DOMAIN-CONTAINING PROTEIN-RELATED"/>
    <property type="match status" value="1"/>
</dbReference>
<dbReference type="InterPro" id="IPR036259">
    <property type="entry name" value="MFS_trans_sf"/>
</dbReference>
<feature type="domain" description="FAD-binding PCMH-type" evidence="8">
    <location>
        <begin position="626"/>
        <end position="797"/>
    </location>
</feature>